<name>A0ABY6F4J4_9GAMM</name>
<accession>A0ABY6F4J4</accession>
<organism evidence="1 2">
    <name type="scientific">Moraxella nasicaprae</name>
    <dbReference type="NCBI Taxonomy" id="2904122"/>
    <lineage>
        <taxon>Bacteria</taxon>
        <taxon>Pseudomonadati</taxon>
        <taxon>Pseudomonadota</taxon>
        <taxon>Gammaproteobacteria</taxon>
        <taxon>Moraxellales</taxon>
        <taxon>Moraxellaceae</taxon>
        <taxon>Moraxella</taxon>
    </lineage>
</organism>
<evidence type="ECO:0000313" key="2">
    <source>
        <dbReference type="Proteomes" id="UP001063782"/>
    </source>
</evidence>
<sequence>MKNGLPLNKKKSAKYPKANGVAVIGEHSILDGGAYRIGNEGLTKFSKSPMRYKNKSTSQMPIAHYSKPFCHVRNLAAYLPKAFFLSRSCRVD</sequence>
<protein>
    <recommendedName>
        <fullName evidence="3">Galactokinase N-terminal domain-containing protein</fullName>
    </recommendedName>
</protein>
<dbReference type="RefSeq" id="WP_263076506.1">
    <property type="nucleotide sequence ID" value="NZ_CP089977.1"/>
</dbReference>
<gene>
    <name evidence="1" type="ORF">LU297_00690</name>
</gene>
<reference evidence="1" key="1">
    <citation type="submission" date="2021-12" db="EMBL/GenBank/DDBJ databases">
        <title>taxonomy of Moraxella sp. ZY201224.</title>
        <authorList>
            <person name="Li F."/>
        </authorList>
    </citation>
    <scope>NUCLEOTIDE SEQUENCE</scope>
    <source>
        <strain evidence="1">ZY201224</strain>
    </source>
</reference>
<dbReference type="Proteomes" id="UP001063782">
    <property type="component" value="Chromosome"/>
</dbReference>
<proteinExistence type="predicted"/>
<evidence type="ECO:0008006" key="3">
    <source>
        <dbReference type="Google" id="ProtNLM"/>
    </source>
</evidence>
<dbReference type="EMBL" id="CP089977">
    <property type="protein sequence ID" value="UXZ05005.1"/>
    <property type="molecule type" value="Genomic_DNA"/>
</dbReference>
<evidence type="ECO:0000313" key="1">
    <source>
        <dbReference type="EMBL" id="UXZ05005.1"/>
    </source>
</evidence>
<keyword evidence="2" id="KW-1185">Reference proteome</keyword>